<dbReference type="RefSeq" id="WP_209053028.1">
    <property type="nucleotide sequence ID" value="NZ_CP072425.1"/>
</dbReference>
<dbReference type="Proteomes" id="UP000665025">
    <property type="component" value="Chromosome 1"/>
</dbReference>
<organism evidence="2 3">
    <name type="scientific">Pseudoalteromonas viridis</name>
    <dbReference type="NCBI Taxonomy" id="339617"/>
    <lineage>
        <taxon>Bacteria</taxon>
        <taxon>Pseudomonadati</taxon>
        <taxon>Pseudomonadota</taxon>
        <taxon>Gammaproteobacteria</taxon>
        <taxon>Alteromonadales</taxon>
        <taxon>Pseudoalteromonadaceae</taxon>
        <taxon>Pseudoalteromonas</taxon>
    </lineage>
</organism>
<feature type="region of interest" description="Disordered" evidence="1">
    <location>
        <begin position="1"/>
        <end position="69"/>
    </location>
</feature>
<evidence type="ECO:0000313" key="3">
    <source>
        <dbReference type="Proteomes" id="UP000665025"/>
    </source>
</evidence>
<name>A0ABX7VB97_9GAMM</name>
<dbReference type="EMBL" id="CP072425">
    <property type="protein sequence ID" value="QTL36470.1"/>
    <property type="molecule type" value="Genomic_DNA"/>
</dbReference>
<evidence type="ECO:0000256" key="1">
    <source>
        <dbReference type="SAM" id="MobiDB-lite"/>
    </source>
</evidence>
<sequence>MFDFSNSRKTPRPPETPTEEVTAVDSEEGGVTVTESEQTVNGKVVKTRHVSVSRGSGGPQPATPTPPVK</sequence>
<gene>
    <name evidence="2" type="ORF">J5X90_05330</name>
</gene>
<protein>
    <submittedName>
        <fullName evidence="2">Uncharacterized protein</fullName>
    </submittedName>
</protein>
<keyword evidence="3" id="KW-1185">Reference proteome</keyword>
<evidence type="ECO:0000313" key="2">
    <source>
        <dbReference type="EMBL" id="QTL36470.1"/>
    </source>
</evidence>
<accession>A0ABX7VB97</accession>
<proteinExistence type="predicted"/>
<reference evidence="2 3" key="1">
    <citation type="submission" date="2021-03" db="EMBL/GenBank/DDBJ databases">
        <title>Complete Genome of Pseudoalteromonas viridis Strain BBR56, a new biocontrol bacterial candidate.</title>
        <authorList>
            <person name="Handayani D.P."/>
            <person name="Isnansetyo A."/>
            <person name="Istiqomah I."/>
            <person name="Jumina J."/>
        </authorList>
    </citation>
    <scope>NUCLEOTIDE SEQUENCE [LARGE SCALE GENOMIC DNA]</scope>
    <source>
        <strain evidence="2 3">BBR56</strain>
    </source>
</reference>